<dbReference type="NCBIfam" id="TIGR01930">
    <property type="entry name" value="AcCoA-C-Actrans"/>
    <property type="match status" value="1"/>
</dbReference>
<keyword evidence="12" id="KW-1185">Reference proteome</keyword>
<comment type="pathway">
    <text evidence="6">Metabolic intermediate biosynthesis; (R)-mevalonate biosynthesis; (R)-mevalonate from acetyl-CoA: step 1/3.</text>
</comment>
<name>A0A286GMS9_9PROT</name>
<dbReference type="PROSITE" id="PS00098">
    <property type="entry name" value="THIOLASE_1"/>
    <property type="match status" value="1"/>
</dbReference>
<dbReference type="GO" id="GO:0006635">
    <property type="term" value="P:fatty acid beta-oxidation"/>
    <property type="evidence" value="ECO:0007669"/>
    <property type="project" value="TreeGrafter"/>
</dbReference>
<sequence length="378" mass="38988">MTRKAVIAGYCRTPFTFAHKGALAGMRPDDLGAHVVRALIARTGVPPAEIEDVIWGCAFPEGEQGLNIGRVVGMLAGLPETVAGATINRWCGSSIQAVQMAAGMIATNAGEAFVCGGTECMSRVPMMGFNQLPNPAWDAQMVADYINVGLTAERVAGMYGLTREDQDRFGHWSQSKAVAARDGGRLAPEIVPVPMGDTLVDTDGCIRATTLEKLATLKPAFKADGTVTAASSSPMTDGATAVLVCTEDFAARHGLTVLAAVKSFAVSGCAPGVMGLGPIEATRKALARAGLTIADIDLVEMNEAFAAQAEACRRDLGIPEERLNIDGGAIALGHPLGATGTRLVGKAASLLAREGKTHALATQCIGGGMGIAMILEAA</sequence>
<keyword evidence="3 8" id="KW-0808">Transferase</keyword>
<dbReference type="Pfam" id="PF00108">
    <property type="entry name" value="Thiolase_N"/>
    <property type="match status" value="1"/>
</dbReference>
<dbReference type="GO" id="GO:0005737">
    <property type="term" value="C:cytoplasm"/>
    <property type="evidence" value="ECO:0007669"/>
    <property type="project" value="UniProtKB-ARBA"/>
</dbReference>
<dbReference type="PROSITE" id="PS00737">
    <property type="entry name" value="THIOLASE_2"/>
    <property type="match status" value="1"/>
</dbReference>
<dbReference type="InterPro" id="IPR020616">
    <property type="entry name" value="Thiolase_N"/>
</dbReference>
<feature type="domain" description="Thiolase C-terminal" evidence="10">
    <location>
        <begin position="256"/>
        <end position="376"/>
    </location>
</feature>
<dbReference type="PANTHER" id="PTHR43853:SF21">
    <property type="entry name" value="STEROID 3-KETOACYL-COA THIOLASE"/>
    <property type="match status" value="1"/>
</dbReference>
<evidence type="ECO:0000259" key="9">
    <source>
        <dbReference type="Pfam" id="PF00108"/>
    </source>
</evidence>
<evidence type="ECO:0000256" key="6">
    <source>
        <dbReference type="ARBA" id="ARBA00037924"/>
    </source>
</evidence>
<organism evidence="11 12">
    <name type="scientific">Caenispirillum bisanense</name>
    <dbReference type="NCBI Taxonomy" id="414052"/>
    <lineage>
        <taxon>Bacteria</taxon>
        <taxon>Pseudomonadati</taxon>
        <taxon>Pseudomonadota</taxon>
        <taxon>Alphaproteobacteria</taxon>
        <taxon>Rhodospirillales</taxon>
        <taxon>Novispirillaceae</taxon>
        <taxon>Caenispirillum</taxon>
    </lineage>
</organism>
<accession>A0A286GMS9</accession>
<dbReference type="InterPro" id="IPR002155">
    <property type="entry name" value="Thiolase"/>
</dbReference>
<dbReference type="Pfam" id="PF02803">
    <property type="entry name" value="Thiolase_C"/>
    <property type="match status" value="1"/>
</dbReference>
<dbReference type="EMBL" id="OCNJ01000005">
    <property type="protein sequence ID" value="SOD96294.1"/>
    <property type="molecule type" value="Genomic_DNA"/>
</dbReference>
<dbReference type="PANTHER" id="PTHR43853">
    <property type="entry name" value="3-KETOACYL-COA THIOLASE, PEROXISOMAL"/>
    <property type="match status" value="1"/>
</dbReference>
<evidence type="ECO:0000259" key="10">
    <source>
        <dbReference type="Pfam" id="PF02803"/>
    </source>
</evidence>
<evidence type="ECO:0000256" key="5">
    <source>
        <dbReference type="ARBA" id="ARBA00023315"/>
    </source>
</evidence>
<keyword evidence="5 8" id="KW-0012">Acyltransferase</keyword>
<dbReference type="FunFam" id="3.40.47.10:FF:000010">
    <property type="entry name" value="Acetyl-CoA acetyltransferase (Thiolase)"/>
    <property type="match status" value="1"/>
</dbReference>
<evidence type="ECO:0000256" key="8">
    <source>
        <dbReference type="RuleBase" id="RU003557"/>
    </source>
</evidence>
<feature type="active site" description="Proton acceptor" evidence="7">
    <location>
        <position position="364"/>
    </location>
</feature>
<dbReference type="PIRSF" id="PIRSF000429">
    <property type="entry name" value="Ac-CoA_Ac_transf"/>
    <property type="match status" value="1"/>
</dbReference>
<proteinExistence type="inferred from homology"/>
<evidence type="ECO:0000313" key="12">
    <source>
        <dbReference type="Proteomes" id="UP000219621"/>
    </source>
</evidence>
<dbReference type="OrthoDB" id="9764638at2"/>
<dbReference type="CDD" id="cd00751">
    <property type="entry name" value="thiolase"/>
    <property type="match status" value="1"/>
</dbReference>
<dbReference type="AlphaFoldDB" id="A0A286GMS9"/>
<evidence type="ECO:0000313" key="11">
    <source>
        <dbReference type="EMBL" id="SOD96294.1"/>
    </source>
</evidence>
<dbReference type="Gene3D" id="3.40.47.10">
    <property type="match status" value="1"/>
</dbReference>
<evidence type="ECO:0000256" key="7">
    <source>
        <dbReference type="PIRSR" id="PIRSR000429-1"/>
    </source>
</evidence>
<feature type="domain" description="Thiolase N-terminal" evidence="9">
    <location>
        <begin position="6"/>
        <end position="248"/>
    </location>
</feature>
<evidence type="ECO:0000256" key="1">
    <source>
        <dbReference type="ARBA" id="ARBA00005189"/>
    </source>
</evidence>
<dbReference type="RefSeq" id="WP_097279626.1">
    <property type="nucleotide sequence ID" value="NZ_OCNJ01000005.1"/>
</dbReference>
<dbReference type="InterPro" id="IPR020617">
    <property type="entry name" value="Thiolase_C"/>
</dbReference>
<comment type="similarity">
    <text evidence="2 8">Belongs to the thiolase-like superfamily. Thiolase family.</text>
</comment>
<protein>
    <submittedName>
        <fullName evidence="11">3-ketoacyl-CoA thiolase</fullName>
    </submittedName>
</protein>
<evidence type="ECO:0000256" key="2">
    <source>
        <dbReference type="ARBA" id="ARBA00010982"/>
    </source>
</evidence>
<dbReference type="GO" id="GO:0042619">
    <property type="term" value="P:poly-hydroxybutyrate biosynthetic process"/>
    <property type="evidence" value="ECO:0007669"/>
    <property type="project" value="UniProtKB-KW"/>
</dbReference>
<gene>
    <name evidence="11" type="ORF">SAMN05421508_105253</name>
</gene>
<comment type="pathway">
    <text evidence="1">Lipid metabolism.</text>
</comment>
<feature type="active site" description="Acyl-thioester intermediate" evidence="7">
    <location>
        <position position="91"/>
    </location>
</feature>
<keyword evidence="4" id="KW-0583">PHB biosynthesis</keyword>
<dbReference type="Proteomes" id="UP000219621">
    <property type="component" value="Unassembled WGS sequence"/>
</dbReference>
<dbReference type="GO" id="GO:0003988">
    <property type="term" value="F:acetyl-CoA C-acyltransferase activity"/>
    <property type="evidence" value="ECO:0007669"/>
    <property type="project" value="TreeGrafter"/>
</dbReference>
<dbReference type="InterPro" id="IPR020613">
    <property type="entry name" value="Thiolase_CS"/>
</dbReference>
<dbReference type="InterPro" id="IPR020615">
    <property type="entry name" value="Thiolase_acyl_enz_int_AS"/>
</dbReference>
<reference evidence="11 12" key="1">
    <citation type="submission" date="2017-09" db="EMBL/GenBank/DDBJ databases">
        <authorList>
            <person name="Ehlers B."/>
            <person name="Leendertz F.H."/>
        </authorList>
    </citation>
    <scope>NUCLEOTIDE SEQUENCE [LARGE SCALE GENOMIC DNA]</scope>
    <source>
        <strain evidence="11 12">USBA 140</strain>
    </source>
</reference>
<feature type="active site" description="Proton acceptor" evidence="7">
    <location>
        <position position="334"/>
    </location>
</feature>
<dbReference type="InterPro" id="IPR016039">
    <property type="entry name" value="Thiolase-like"/>
</dbReference>
<evidence type="ECO:0000256" key="4">
    <source>
        <dbReference type="ARBA" id="ARBA00022752"/>
    </source>
</evidence>
<dbReference type="InterPro" id="IPR050215">
    <property type="entry name" value="Thiolase-like_sf_Thiolase"/>
</dbReference>
<dbReference type="GO" id="GO:0010124">
    <property type="term" value="P:phenylacetate catabolic process"/>
    <property type="evidence" value="ECO:0007669"/>
    <property type="project" value="TreeGrafter"/>
</dbReference>
<evidence type="ECO:0000256" key="3">
    <source>
        <dbReference type="ARBA" id="ARBA00022679"/>
    </source>
</evidence>
<dbReference type="SUPFAM" id="SSF53901">
    <property type="entry name" value="Thiolase-like"/>
    <property type="match status" value="2"/>
</dbReference>